<proteinExistence type="predicted"/>
<name>A0A3Q0IYL2_DIACI</name>
<dbReference type="GeneID" id="113468545"/>
<organism evidence="1 2">
    <name type="scientific">Diaphorina citri</name>
    <name type="common">Asian citrus psyllid</name>
    <dbReference type="NCBI Taxonomy" id="121845"/>
    <lineage>
        <taxon>Eukaryota</taxon>
        <taxon>Metazoa</taxon>
        <taxon>Ecdysozoa</taxon>
        <taxon>Arthropoda</taxon>
        <taxon>Hexapoda</taxon>
        <taxon>Insecta</taxon>
        <taxon>Pterygota</taxon>
        <taxon>Neoptera</taxon>
        <taxon>Paraneoptera</taxon>
        <taxon>Hemiptera</taxon>
        <taxon>Sternorrhyncha</taxon>
        <taxon>Psylloidea</taxon>
        <taxon>Psyllidae</taxon>
        <taxon>Diaphorininae</taxon>
        <taxon>Diaphorina</taxon>
    </lineage>
</organism>
<dbReference type="AlphaFoldDB" id="A0A3Q0IYL2"/>
<evidence type="ECO:0000313" key="2">
    <source>
        <dbReference type="RefSeq" id="XP_026681332.1"/>
    </source>
</evidence>
<reference evidence="2" key="1">
    <citation type="submission" date="2025-08" db="UniProtKB">
        <authorList>
            <consortium name="RefSeq"/>
        </authorList>
    </citation>
    <scope>IDENTIFICATION</scope>
</reference>
<evidence type="ECO:0000313" key="1">
    <source>
        <dbReference type="Proteomes" id="UP000079169"/>
    </source>
</evidence>
<dbReference type="Proteomes" id="UP000079169">
    <property type="component" value="Unplaced"/>
</dbReference>
<keyword evidence="1" id="KW-1185">Reference proteome</keyword>
<protein>
    <submittedName>
        <fullName evidence="2">Uncharacterized protein LOC113468545</fullName>
    </submittedName>
</protein>
<sequence length="225" mass="24066">MNNRNSSNNPSSCNCNEIRSCKNSTSICNCNEISCNNSCNETNRCCSANSSCNESSLSCNKPNRSIQGSTCDLVSQSPTSPKFSNICCNNSPSPNLVSYQTPYETYSLENPRERNNNAPYSPIKRGDKCEHKFEHNASSMRGKSLSRVEEHFCSSSSCPCVSTDGFIGTAGDMGGSADMSGAVAAKYLNGLVGRGEALSAPNTPLMVAHSESDVTRVPLLSETPI</sequence>
<gene>
    <name evidence="2" type="primary">LOC113468545</name>
</gene>
<dbReference type="PaxDb" id="121845-A0A3Q0IYL2"/>
<dbReference type="KEGG" id="dci:113468545"/>
<accession>A0A3Q0IYL2</accession>
<dbReference type="RefSeq" id="XP_026681332.1">
    <property type="nucleotide sequence ID" value="XM_026825531.1"/>
</dbReference>